<dbReference type="Gene3D" id="3.40.190.10">
    <property type="entry name" value="Periplasmic binding protein-like II"/>
    <property type="match status" value="1"/>
</dbReference>
<keyword evidence="1" id="KW-0560">Oxidoreductase</keyword>
<comment type="caution">
    <text evidence="1">The sequence shown here is derived from an EMBL/GenBank/DDBJ whole genome shotgun (WGS) entry which is preliminary data.</text>
</comment>
<evidence type="ECO:0000313" key="1">
    <source>
        <dbReference type="EMBL" id="OZY85637.1"/>
    </source>
</evidence>
<dbReference type="AlphaFoldDB" id="A0A266Q6X3"/>
<gene>
    <name evidence="1" type="ORF">CBP51_00865</name>
</gene>
<protein>
    <submittedName>
        <fullName evidence="1">Monooxygenase</fullName>
    </submittedName>
</protein>
<keyword evidence="1" id="KW-0503">Monooxygenase</keyword>
<evidence type="ECO:0000313" key="2">
    <source>
        <dbReference type="Proteomes" id="UP000216101"/>
    </source>
</evidence>
<dbReference type="GO" id="GO:0004497">
    <property type="term" value="F:monooxygenase activity"/>
    <property type="evidence" value="ECO:0007669"/>
    <property type="project" value="UniProtKB-KW"/>
</dbReference>
<dbReference type="PANTHER" id="PTHR30024">
    <property type="entry name" value="ALIPHATIC SULFONATES-BINDING PROTEIN-RELATED"/>
    <property type="match status" value="1"/>
</dbReference>
<organism evidence="1 2">
    <name type="scientific">Cellvibrio mixtus</name>
    <dbReference type="NCBI Taxonomy" id="39650"/>
    <lineage>
        <taxon>Bacteria</taxon>
        <taxon>Pseudomonadati</taxon>
        <taxon>Pseudomonadota</taxon>
        <taxon>Gammaproteobacteria</taxon>
        <taxon>Cellvibrionales</taxon>
        <taxon>Cellvibrionaceae</taxon>
        <taxon>Cellvibrio</taxon>
    </lineage>
</organism>
<dbReference type="Gene3D" id="3.40.190.270">
    <property type="match status" value="1"/>
</dbReference>
<name>A0A266Q6X3_9GAMM</name>
<reference evidence="2" key="1">
    <citation type="submission" date="2017-05" db="EMBL/GenBank/DDBJ databases">
        <authorList>
            <person name="Barney B.M."/>
        </authorList>
    </citation>
    <scope>NUCLEOTIDE SEQUENCE [LARGE SCALE GENOMIC DNA]</scope>
    <source>
        <strain evidence="2">PSBB022</strain>
    </source>
</reference>
<dbReference type="SUPFAM" id="SSF53850">
    <property type="entry name" value="Periplasmic binding protein-like II"/>
    <property type="match status" value="1"/>
</dbReference>
<dbReference type="EMBL" id="NHNI01000001">
    <property type="protein sequence ID" value="OZY85637.1"/>
    <property type="molecule type" value="Genomic_DNA"/>
</dbReference>
<keyword evidence="2" id="KW-1185">Reference proteome</keyword>
<proteinExistence type="predicted"/>
<dbReference type="Proteomes" id="UP000216101">
    <property type="component" value="Unassembled WGS sequence"/>
</dbReference>
<dbReference type="RefSeq" id="WP_094983504.1">
    <property type="nucleotide sequence ID" value="NZ_NHNI01000001.1"/>
</dbReference>
<accession>A0A266Q6X3</accession>
<sequence length="354" mass="39300">MSKSEPLDALWYTRCPVPTGLGIAVQKGWLEESFKSQCTQIKSLRESNDQAVRESHFDHTLVNSVRHGGNIPAIWARSVGRETRVLGLSWADEVQLILTLPESGIKTVKDLKGRKFGLPKWESVQIDFTRAQALRGLENALKLEGLNVADVELVDYVIGGTYSDEPAVQSETGTNTFSGRRQGGRNAELLGLLRGEVDAIFLKGASGAHTAHQFGLHVVIDTGSHPDPLIRSNNGTPRTLAVDLNLLDNHFNSAVNIVDQVLRAEQWAWENPSDARRFLARETNSSEYWVTQAYGEDAHLRLKTDLSETSIAGLQDFTNFLHRWNFIPNAVDVRQWIDSRPLEAVLANVKKSAA</sequence>